<reference evidence="2 3" key="1">
    <citation type="submission" date="2023-03" db="EMBL/GenBank/DDBJ databases">
        <title>Roseibium porphyridii sp. nov. and Roseibium rhodosorbium sp. nov. isolated from marine algae, Porphyridium cruentum and Rhodosorus marinus, respectively.</title>
        <authorList>
            <person name="Lee M.W."/>
            <person name="Choi B.J."/>
            <person name="Lee J.K."/>
            <person name="Choi D.G."/>
            <person name="Baek J.H."/>
            <person name="Bayburt H."/>
            <person name="Kim J.M."/>
            <person name="Han D.M."/>
            <person name="Kim K.H."/>
            <person name="Jeon C.O."/>
        </authorList>
    </citation>
    <scope>NUCLEOTIDE SEQUENCE [LARGE SCALE GENOMIC DNA]</scope>
    <source>
        <strain evidence="2 3">KMA01</strain>
    </source>
</reference>
<organism evidence="2 3">
    <name type="scientific">Roseibium porphyridii</name>
    <dbReference type="NCBI Taxonomy" id="2866279"/>
    <lineage>
        <taxon>Bacteria</taxon>
        <taxon>Pseudomonadati</taxon>
        <taxon>Pseudomonadota</taxon>
        <taxon>Alphaproteobacteria</taxon>
        <taxon>Hyphomicrobiales</taxon>
        <taxon>Stappiaceae</taxon>
        <taxon>Roseibium</taxon>
    </lineage>
</organism>
<evidence type="ECO:0000313" key="2">
    <source>
        <dbReference type="EMBL" id="WFE89218.1"/>
    </source>
</evidence>
<keyword evidence="1" id="KW-0812">Transmembrane</keyword>
<keyword evidence="1" id="KW-1133">Transmembrane helix</keyword>
<keyword evidence="1" id="KW-0472">Membrane</keyword>
<evidence type="ECO:0000313" key="3">
    <source>
        <dbReference type="Proteomes" id="UP001209803"/>
    </source>
</evidence>
<proteinExistence type="predicted"/>
<dbReference type="RefSeq" id="WP_265680552.1">
    <property type="nucleotide sequence ID" value="NZ_CP120863.1"/>
</dbReference>
<name>A0ABY8F180_9HYPH</name>
<feature type="transmembrane region" description="Helical" evidence="1">
    <location>
        <begin position="49"/>
        <end position="68"/>
    </location>
</feature>
<gene>
    <name evidence="2" type="ORF">K1718_24175</name>
</gene>
<evidence type="ECO:0008006" key="4">
    <source>
        <dbReference type="Google" id="ProtNLM"/>
    </source>
</evidence>
<dbReference type="Proteomes" id="UP001209803">
    <property type="component" value="Chromosome"/>
</dbReference>
<accession>A0ABY8F180</accession>
<protein>
    <recommendedName>
        <fullName evidence="4">TMhelix containing protein</fullName>
    </recommendedName>
</protein>
<sequence>MKIFLFVVSAVFLIGPVVAWGFVVALGCGFKTNTTNCSVRLADYLDSEFLTLASLPWVLGVICLISAIRR</sequence>
<dbReference type="EMBL" id="CP120863">
    <property type="protein sequence ID" value="WFE89218.1"/>
    <property type="molecule type" value="Genomic_DNA"/>
</dbReference>
<evidence type="ECO:0000256" key="1">
    <source>
        <dbReference type="SAM" id="Phobius"/>
    </source>
</evidence>
<keyword evidence="3" id="KW-1185">Reference proteome</keyword>
<dbReference type="PROSITE" id="PS51257">
    <property type="entry name" value="PROKAR_LIPOPROTEIN"/>
    <property type="match status" value="1"/>
</dbReference>